<evidence type="ECO:0000313" key="4">
    <source>
        <dbReference type="EMBL" id="EFI34793.1"/>
    </source>
</evidence>
<gene>
    <name evidence="4" type="ORF">Dthio_PD2170</name>
</gene>
<accession>D6SPW7</accession>
<evidence type="ECO:0000313" key="5">
    <source>
        <dbReference type="Proteomes" id="UP000005496"/>
    </source>
</evidence>
<name>D6SPW7_9BACT</name>
<evidence type="ECO:0000259" key="3">
    <source>
        <dbReference type="SMART" id="SM00910"/>
    </source>
</evidence>
<keyword evidence="1" id="KW-0479">Metal-binding</keyword>
<dbReference type="GO" id="GO:0008270">
    <property type="term" value="F:zinc ion binding"/>
    <property type="evidence" value="ECO:0007669"/>
    <property type="project" value="InterPro"/>
</dbReference>
<dbReference type="GO" id="GO:0003676">
    <property type="term" value="F:nucleic acid binding"/>
    <property type="evidence" value="ECO:0007669"/>
    <property type="project" value="InterPro"/>
</dbReference>
<protein>
    <submittedName>
        <fullName evidence="4">HIRAN protein</fullName>
    </submittedName>
</protein>
<keyword evidence="5" id="KW-1185">Reference proteome</keyword>
<dbReference type="SMART" id="SM00910">
    <property type="entry name" value="HIRAN"/>
    <property type="match status" value="1"/>
</dbReference>
<sequence>MQRRGFISMLGAYFGALVFGGKLPEAKARVIPKPVSLFQCHVAGFPYYQGPKIFSDLQSGQKLKLLREPNNPYDSKAIAVFTSNGHKLGYVPRTHNPLPADLMDNGHKLTASLSSVSPDMGEYSCLEMGVFVVSGGWQVL</sequence>
<dbReference type="GO" id="GO:0016818">
    <property type="term" value="F:hydrolase activity, acting on acid anhydrides, in phosphorus-containing anhydrides"/>
    <property type="evidence" value="ECO:0007669"/>
    <property type="project" value="InterPro"/>
</dbReference>
<dbReference type="EMBL" id="ACJN02000002">
    <property type="protein sequence ID" value="EFI34793.1"/>
    <property type="molecule type" value="Genomic_DNA"/>
</dbReference>
<dbReference type="Proteomes" id="UP000005496">
    <property type="component" value="Unassembled WGS sequence"/>
</dbReference>
<organism evidence="4 5">
    <name type="scientific">Desulfonatronospira thiodismutans ASO3-1</name>
    <dbReference type="NCBI Taxonomy" id="555779"/>
    <lineage>
        <taxon>Bacteria</taxon>
        <taxon>Pseudomonadati</taxon>
        <taxon>Thermodesulfobacteriota</taxon>
        <taxon>Desulfovibrionia</taxon>
        <taxon>Desulfovibrionales</taxon>
        <taxon>Desulfonatronovibrionaceae</taxon>
        <taxon>Desulfonatronospira</taxon>
    </lineage>
</organism>
<proteinExistence type="predicted"/>
<dbReference type="RefSeq" id="WP_008870109.1">
    <property type="nucleotide sequence ID" value="NZ_ACJN02000002.1"/>
</dbReference>
<reference evidence="4" key="1">
    <citation type="submission" date="2010-05" db="EMBL/GenBank/DDBJ databases">
        <title>The draft genome of Desulfonatronospira thiodismutans ASO3-1.</title>
        <authorList>
            <consortium name="US DOE Joint Genome Institute (JGI-PGF)"/>
            <person name="Lucas S."/>
            <person name="Copeland A."/>
            <person name="Lapidus A."/>
            <person name="Cheng J.-F."/>
            <person name="Bruce D."/>
            <person name="Goodwin L."/>
            <person name="Pitluck S."/>
            <person name="Chertkov O."/>
            <person name="Brettin T."/>
            <person name="Detter J.C."/>
            <person name="Han C."/>
            <person name="Land M.L."/>
            <person name="Hauser L."/>
            <person name="Kyrpides N."/>
            <person name="Mikhailova N."/>
            <person name="Muyzer G."/>
            <person name="Woyke T."/>
        </authorList>
    </citation>
    <scope>NUCLEOTIDE SEQUENCE [LARGE SCALE GENOMIC DNA]</scope>
    <source>
        <strain evidence="4">ASO3-1</strain>
    </source>
</reference>
<comment type="caution">
    <text evidence="4">The sequence shown here is derived from an EMBL/GenBank/DDBJ whole genome shotgun (WGS) entry which is preliminary data.</text>
</comment>
<evidence type="ECO:0000256" key="1">
    <source>
        <dbReference type="ARBA" id="ARBA00022723"/>
    </source>
</evidence>
<dbReference type="Pfam" id="PF08797">
    <property type="entry name" value="HIRAN"/>
    <property type="match status" value="1"/>
</dbReference>
<dbReference type="eggNOG" id="ENOG50300R6">
    <property type="taxonomic scope" value="Bacteria"/>
</dbReference>
<dbReference type="InterPro" id="IPR014905">
    <property type="entry name" value="HIRAN"/>
</dbReference>
<evidence type="ECO:0000256" key="2">
    <source>
        <dbReference type="ARBA" id="ARBA00022801"/>
    </source>
</evidence>
<keyword evidence="2" id="KW-0378">Hydrolase</keyword>
<feature type="domain" description="HIRAN" evidence="3">
    <location>
        <begin position="35"/>
        <end position="137"/>
    </location>
</feature>
<dbReference type="AlphaFoldDB" id="D6SPW7"/>
<dbReference type="Gene3D" id="3.30.70.2330">
    <property type="match status" value="1"/>
</dbReference>